<accession>A0AAE4CQR6</accession>
<dbReference type="Proteomes" id="UP001183629">
    <property type="component" value="Unassembled WGS sequence"/>
</dbReference>
<reference evidence="2 3" key="1">
    <citation type="submission" date="2023-07" db="EMBL/GenBank/DDBJ databases">
        <title>Sequencing the genomes of 1000 actinobacteria strains.</title>
        <authorList>
            <person name="Klenk H.-P."/>
        </authorList>
    </citation>
    <scope>NUCLEOTIDE SEQUENCE [LARGE SCALE GENOMIC DNA]</scope>
    <source>
        <strain evidence="2 3">DSM 44711</strain>
    </source>
</reference>
<sequence>MHVPLSIIVAGLTTTALIAASSPVAGFHPMTAEAERPSTVESGTGAELPSAPNIAVYTHTDRGNESTMAIFHFDKKLPVDHRQQA</sequence>
<keyword evidence="3" id="KW-1185">Reference proteome</keyword>
<evidence type="ECO:0000313" key="2">
    <source>
        <dbReference type="EMBL" id="MDR7321250.1"/>
    </source>
</evidence>
<protein>
    <submittedName>
        <fullName evidence="2">Uncharacterized protein</fullName>
    </submittedName>
</protein>
<dbReference type="RefSeq" id="WP_310410133.1">
    <property type="nucleotide sequence ID" value="NZ_JAVDYC010000001.1"/>
</dbReference>
<keyword evidence="1" id="KW-0732">Signal</keyword>
<gene>
    <name evidence="2" type="ORF">J2S44_001500</name>
</gene>
<dbReference type="EMBL" id="JAVDYC010000001">
    <property type="protein sequence ID" value="MDR7321250.1"/>
    <property type="molecule type" value="Genomic_DNA"/>
</dbReference>
<organism evidence="2 3">
    <name type="scientific">Catenuloplanes niger</name>
    <dbReference type="NCBI Taxonomy" id="587534"/>
    <lineage>
        <taxon>Bacteria</taxon>
        <taxon>Bacillati</taxon>
        <taxon>Actinomycetota</taxon>
        <taxon>Actinomycetes</taxon>
        <taxon>Micromonosporales</taxon>
        <taxon>Micromonosporaceae</taxon>
        <taxon>Catenuloplanes</taxon>
    </lineage>
</organism>
<name>A0AAE4CQR6_9ACTN</name>
<dbReference type="AlphaFoldDB" id="A0AAE4CQR6"/>
<evidence type="ECO:0000256" key="1">
    <source>
        <dbReference type="SAM" id="SignalP"/>
    </source>
</evidence>
<evidence type="ECO:0000313" key="3">
    <source>
        <dbReference type="Proteomes" id="UP001183629"/>
    </source>
</evidence>
<comment type="caution">
    <text evidence="2">The sequence shown here is derived from an EMBL/GenBank/DDBJ whole genome shotgun (WGS) entry which is preliminary data.</text>
</comment>
<feature type="chain" id="PRO_5042180336" evidence="1">
    <location>
        <begin position="20"/>
        <end position="85"/>
    </location>
</feature>
<proteinExistence type="predicted"/>
<feature type="signal peptide" evidence="1">
    <location>
        <begin position="1"/>
        <end position="19"/>
    </location>
</feature>